<comment type="function">
    <text evidence="9">Catalyzes the phospholipid dependent N-acylation of the N-terminal cysteine of apolipoprotein, the last step in lipoprotein maturation.</text>
</comment>
<feature type="transmembrane region" description="Helical" evidence="9">
    <location>
        <begin position="74"/>
        <end position="97"/>
    </location>
</feature>
<evidence type="ECO:0000256" key="7">
    <source>
        <dbReference type="ARBA" id="ARBA00023136"/>
    </source>
</evidence>
<dbReference type="KEGG" id="sniv:SFSGTM_28390"/>
<evidence type="ECO:0000256" key="6">
    <source>
        <dbReference type="ARBA" id="ARBA00022989"/>
    </source>
</evidence>
<evidence type="ECO:0000313" key="12">
    <source>
        <dbReference type="Proteomes" id="UP000463939"/>
    </source>
</evidence>
<dbReference type="GO" id="GO:0042158">
    <property type="term" value="P:lipoprotein biosynthetic process"/>
    <property type="evidence" value="ECO:0007669"/>
    <property type="project" value="UniProtKB-UniRule"/>
</dbReference>
<dbReference type="AlphaFoldDB" id="A0A809RTC4"/>
<dbReference type="Pfam" id="PF20154">
    <property type="entry name" value="LNT_N"/>
    <property type="match status" value="1"/>
</dbReference>
<evidence type="ECO:0000256" key="1">
    <source>
        <dbReference type="ARBA" id="ARBA00004651"/>
    </source>
</evidence>
<dbReference type="UniPathway" id="UPA00666"/>
<dbReference type="PROSITE" id="PS50263">
    <property type="entry name" value="CN_HYDROLASE"/>
    <property type="match status" value="1"/>
</dbReference>
<evidence type="ECO:0000256" key="3">
    <source>
        <dbReference type="ARBA" id="ARBA00022475"/>
    </source>
</evidence>
<comment type="catalytic activity">
    <reaction evidence="9">
        <text>N-terminal S-1,2-diacyl-sn-glyceryl-L-cysteinyl-[lipoprotein] + a glycerophospholipid = N-acyl-S-1,2-diacyl-sn-glyceryl-L-cysteinyl-[lipoprotein] + a 2-acyl-sn-glycero-3-phospholipid + H(+)</text>
        <dbReference type="Rhea" id="RHEA:48228"/>
        <dbReference type="Rhea" id="RHEA-COMP:14681"/>
        <dbReference type="Rhea" id="RHEA-COMP:14684"/>
        <dbReference type="ChEBI" id="CHEBI:15378"/>
        <dbReference type="ChEBI" id="CHEBI:136912"/>
        <dbReference type="ChEBI" id="CHEBI:140656"/>
        <dbReference type="ChEBI" id="CHEBI:140657"/>
        <dbReference type="ChEBI" id="CHEBI:140660"/>
        <dbReference type="EC" id="2.3.1.269"/>
    </reaction>
</comment>
<keyword evidence="8 9" id="KW-0012">Acyltransferase</keyword>
<dbReference type="InterPro" id="IPR036526">
    <property type="entry name" value="C-N_Hydrolase_sf"/>
</dbReference>
<keyword evidence="3 9" id="KW-1003">Cell membrane</keyword>
<dbReference type="SUPFAM" id="SSF56317">
    <property type="entry name" value="Carbon-nitrogen hydrolase"/>
    <property type="match status" value="1"/>
</dbReference>
<dbReference type="PANTHER" id="PTHR38686">
    <property type="entry name" value="APOLIPOPROTEIN N-ACYLTRANSFERASE"/>
    <property type="match status" value="1"/>
</dbReference>
<comment type="subcellular location">
    <subcellularLocation>
        <location evidence="1 9">Cell membrane</location>
        <topology evidence="1 9">Multi-pass membrane protein</topology>
    </subcellularLocation>
</comment>
<dbReference type="InterPro" id="IPR004563">
    <property type="entry name" value="Apolipo_AcylTrfase"/>
</dbReference>
<feature type="domain" description="CN hydrolase" evidence="10">
    <location>
        <begin position="202"/>
        <end position="439"/>
    </location>
</feature>
<reference evidence="12" key="1">
    <citation type="submission" date="2019-11" db="EMBL/GenBank/DDBJ databases">
        <title>Isolation and characterization of a novel species in the genus Sulfuriferula.</title>
        <authorList>
            <person name="Mochizuki J."/>
            <person name="Kojima H."/>
            <person name="Fukui M."/>
        </authorList>
    </citation>
    <scope>NUCLEOTIDE SEQUENCE [LARGE SCALE GENOMIC DNA]</scope>
    <source>
        <strain evidence="12">SGTM</strain>
    </source>
</reference>
<evidence type="ECO:0000259" key="10">
    <source>
        <dbReference type="PROSITE" id="PS50263"/>
    </source>
</evidence>
<organism evidence="11 12">
    <name type="scientific">Sulfuriferula nivalis</name>
    <dbReference type="NCBI Taxonomy" id="2675298"/>
    <lineage>
        <taxon>Bacteria</taxon>
        <taxon>Pseudomonadati</taxon>
        <taxon>Pseudomonadota</taxon>
        <taxon>Betaproteobacteria</taxon>
        <taxon>Nitrosomonadales</taxon>
        <taxon>Sulfuricellaceae</taxon>
        <taxon>Sulfuriferula</taxon>
    </lineage>
</organism>
<dbReference type="GO" id="GO:0016410">
    <property type="term" value="F:N-acyltransferase activity"/>
    <property type="evidence" value="ECO:0007669"/>
    <property type="project" value="UniProtKB-UniRule"/>
</dbReference>
<keyword evidence="4 9" id="KW-0808">Transferase</keyword>
<dbReference type="InterPro" id="IPR003010">
    <property type="entry name" value="C-N_Hydrolase"/>
</dbReference>
<dbReference type="HAMAP" id="MF_01148">
    <property type="entry name" value="Lnt"/>
    <property type="match status" value="1"/>
</dbReference>
<dbReference type="Proteomes" id="UP000463939">
    <property type="component" value="Chromosome"/>
</dbReference>
<dbReference type="PANTHER" id="PTHR38686:SF1">
    <property type="entry name" value="APOLIPOPROTEIN N-ACYLTRANSFERASE"/>
    <property type="match status" value="1"/>
</dbReference>
<dbReference type="GO" id="GO:0005886">
    <property type="term" value="C:plasma membrane"/>
    <property type="evidence" value="ECO:0007669"/>
    <property type="project" value="UniProtKB-SubCell"/>
</dbReference>
<keyword evidence="11" id="KW-0449">Lipoprotein</keyword>
<evidence type="ECO:0000256" key="9">
    <source>
        <dbReference type="HAMAP-Rule" id="MF_01148"/>
    </source>
</evidence>
<dbReference type="EMBL" id="AP021881">
    <property type="protein sequence ID" value="BBP02131.1"/>
    <property type="molecule type" value="Genomic_DNA"/>
</dbReference>
<gene>
    <name evidence="9 11" type="primary">lnt</name>
    <name evidence="11" type="ORF">SFSGTM_28390</name>
</gene>
<name>A0A809RTC4_9PROT</name>
<keyword evidence="5 9" id="KW-0812">Transmembrane</keyword>
<dbReference type="EC" id="2.3.1.269" evidence="9"/>
<evidence type="ECO:0000313" key="11">
    <source>
        <dbReference type="EMBL" id="BBP02131.1"/>
    </source>
</evidence>
<dbReference type="Pfam" id="PF00795">
    <property type="entry name" value="CN_hydrolase"/>
    <property type="match status" value="1"/>
</dbReference>
<evidence type="ECO:0000256" key="8">
    <source>
        <dbReference type="ARBA" id="ARBA00023315"/>
    </source>
</evidence>
<feature type="transmembrane region" description="Helical" evidence="9">
    <location>
        <begin position="143"/>
        <end position="166"/>
    </location>
</feature>
<evidence type="ECO:0000256" key="2">
    <source>
        <dbReference type="ARBA" id="ARBA00010065"/>
    </source>
</evidence>
<protein>
    <recommendedName>
        <fullName evidence="9">Apolipoprotein N-acyltransferase</fullName>
        <shortName evidence="9">ALP N-acyltransferase</shortName>
        <ecNumber evidence="9">2.3.1.269</ecNumber>
    </recommendedName>
</protein>
<comment type="similarity">
    <text evidence="2 9">Belongs to the CN hydrolase family. Apolipoprotein N-acyltransferase subfamily.</text>
</comment>
<accession>A0A809RTC4</accession>
<comment type="pathway">
    <text evidence="9">Protein modification; lipoprotein biosynthesis (N-acyl transfer).</text>
</comment>
<feature type="transmembrane region" description="Helical" evidence="9">
    <location>
        <begin position="104"/>
        <end position="123"/>
    </location>
</feature>
<sequence length="477" mass="53066">MVALLLGATSVFGFAPFSWWWLPLLTLSGLFRLWRHAPERSVLLGWWFGLGFFSAGVSWIYTSLHTYGEMSVSLAALAVLLFAAFLALFPAAVGYVYRRSAAMAIWSVPAAWMLAEWVRGWIFTGFPWLAVGYSQVPASPLAAYAPVIGVFGISLLLAWTAAALVWRSRYSWLIVVLWGGAWMMHDVRWTVPVGAPISVSLIQGNISQSIKWRPEQVWTTLRDYRDLVESSQSRLIVLPETAIPLFFDDIPAGYLEGLAEHARSNGGDVLFGVPERLANGNYYNSVMNVGTAALQVYRKSHLVPFGEYIPLKSVFGPITQVLHIPLSDFSRGELHQKPFQIAGQQVAANVCYEDVFGEEIIRPLPQATLLVNVTNDAWFGDSIAPWQHLQISQMRALESGRQMLRATNTGATAIIDVDGRVLKQLPIFTRAILTTQAQGYQGLTPFARWGNYPMLLLASVMLLGVLWKLVISTVFRK</sequence>
<feature type="transmembrane region" description="Helical" evidence="9">
    <location>
        <begin position="455"/>
        <end position="475"/>
    </location>
</feature>
<evidence type="ECO:0000256" key="4">
    <source>
        <dbReference type="ARBA" id="ARBA00022679"/>
    </source>
</evidence>
<keyword evidence="12" id="KW-1185">Reference proteome</keyword>
<keyword evidence="6 9" id="KW-1133">Transmembrane helix</keyword>
<dbReference type="NCBIfam" id="TIGR00546">
    <property type="entry name" value="lnt"/>
    <property type="match status" value="1"/>
</dbReference>
<dbReference type="InterPro" id="IPR045378">
    <property type="entry name" value="LNT_N"/>
</dbReference>
<feature type="transmembrane region" description="Helical" evidence="9">
    <location>
        <begin position="12"/>
        <end position="31"/>
    </location>
</feature>
<feature type="transmembrane region" description="Helical" evidence="9">
    <location>
        <begin position="43"/>
        <end position="62"/>
    </location>
</feature>
<evidence type="ECO:0000256" key="5">
    <source>
        <dbReference type="ARBA" id="ARBA00022692"/>
    </source>
</evidence>
<dbReference type="CDD" id="cd07571">
    <property type="entry name" value="ALP_N-acyl_transferase"/>
    <property type="match status" value="1"/>
</dbReference>
<proteinExistence type="inferred from homology"/>
<keyword evidence="7 9" id="KW-0472">Membrane</keyword>
<dbReference type="Gene3D" id="3.60.110.10">
    <property type="entry name" value="Carbon-nitrogen hydrolase"/>
    <property type="match status" value="1"/>
</dbReference>